<organism evidence="2 3">
    <name type="scientific">Paraburkholderia ribeironis</name>
    <dbReference type="NCBI Taxonomy" id="1247936"/>
    <lineage>
        <taxon>Bacteria</taxon>
        <taxon>Pseudomonadati</taxon>
        <taxon>Pseudomonadota</taxon>
        <taxon>Betaproteobacteria</taxon>
        <taxon>Burkholderiales</taxon>
        <taxon>Burkholderiaceae</taxon>
        <taxon>Paraburkholderia</taxon>
    </lineage>
</organism>
<proteinExistence type="predicted"/>
<protein>
    <submittedName>
        <fullName evidence="2">Uncharacterized protein</fullName>
    </submittedName>
</protein>
<dbReference type="Proteomes" id="UP000187012">
    <property type="component" value="Unassembled WGS sequence"/>
</dbReference>
<evidence type="ECO:0000313" key="2">
    <source>
        <dbReference type="EMBL" id="SIT44026.1"/>
    </source>
</evidence>
<name>A0A1N7S9G3_9BURK</name>
<sequence length="63" mass="6481">MPRRLLPGDESAGAAVLGGGRRGDADVEVDSGVVDGVGGRYGYGLRVLLRAPDARCPYVRPAA</sequence>
<keyword evidence="3" id="KW-1185">Reference proteome</keyword>
<gene>
    <name evidence="2" type="ORF">BN2475_460015</name>
</gene>
<accession>A0A1N7S9G3</accession>
<dbReference type="AlphaFoldDB" id="A0A1N7S9G3"/>
<evidence type="ECO:0000256" key="1">
    <source>
        <dbReference type="SAM" id="MobiDB-lite"/>
    </source>
</evidence>
<dbReference type="EMBL" id="CYGX02000046">
    <property type="protein sequence ID" value="SIT44026.1"/>
    <property type="molecule type" value="Genomic_DNA"/>
</dbReference>
<evidence type="ECO:0000313" key="3">
    <source>
        <dbReference type="Proteomes" id="UP000187012"/>
    </source>
</evidence>
<reference evidence="2 3" key="1">
    <citation type="submission" date="2016-12" db="EMBL/GenBank/DDBJ databases">
        <authorList>
            <person name="Song W.-J."/>
            <person name="Kurnit D.M."/>
        </authorList>
    </citation>
    <scope>NUCLEOTIDE SEQUENCE [LARGE SCALE GENOMIC DNA]</scope>
    <source>
        <strain evidence="2 3">STM7296</strain>
    </source>
</reference>
<feature type="region of interest" description="Disordered" evidence="1">
    <location>
        <begin position="1"/>
        <end position="24"/>
    </location>
</feature>